<dbReference type="Pfam" id="PF12937">
    <property type="entry name" value="F-box-like"/>
    <property type="match status" value="1"/>
</dbReference>
<dbReference type="AlphaFoldDB" id="A0A1Y2B2T5"/>
<dbReference type="PANTHER" id="PTHR10706:SF130">
    <property type="entry name" value="F-BOX ONLY PROTEIN 31"/>
    <property type="match status" value="1"/>
</dbReference>
<comment type="pathway">
    <text evidence="1">Protein modification; protein ubiquitination.</text>
</comment>
<evidence type="ECO:0000256" key="3">
    <source>
        <dbReference type="SAM" id="MobiDB-lite"/>
    </source>
</evidence>
<sequence>MITYLKKTKKPEHNLNISNNKCINNTSIKPIIIETINNTNNESLIENTTSTYDNNNISINNENNTNKIFENFNNLNSYQLSSITSKLTQLSIAECINNKLLSFLDILPKECIQYILCFLSAKDITTCACTSKKFNYFASSNYIWRKKCIEDFSFFLKHSGIRDLIFFSSYAYDIDDNFSISHRHGKIDPYYYYDPKDRKKISLINSFNYSSSASSSSSTSLSSSITSSYSSMNNIVFDKDNNVNKKKKEKIKSLTTYSLWQSIRSLKQLYIRILYPFSKYIGLWHADYPFHSGALISIELVTNIRIKNHTFIKAFILNAKNKTFGTSFFSMDPLYTVDALDYVIEKVPFFEISIKPSEDTMEGEEEESDEEEEDKEKNEEEFIRNKNLLEKNLINYVSDQKININLIKSKLMNNRSIHLKYKKDNHYEKTIDVHSNKNNVNAHVSGEDQAKNGSHRKHNTPMKREDLRILFTESYIPKSSSHQKYYNHSYYTKSYSRFLNNNIYNSFGVKSINNNKNYLNNSSSNLNNSLTPSAISQNNLIGNHNTNKSSNIKISNSNDNDFKNDNIDSIDFYHNLINKSNIKIFNYYNPNFCIKKEKVPFTINISYTSCSHPVKLILSPSSDIAFLNEIPNEHTGLWTSKKSFHVLQPSLITVIQTSEMNENNFENYKNNSNKYNIFNLSCSEGCHLNKVRSLSIVDDKTIYGNFLYNTSYSKINLLLSSQSVKKSKSISLSNIKSDIDLTYSTTLSNSYPLTHNRSSFSILTSALTSFHTTTYSSSSYFSLSSSSSISSSNATLISSDFNSSSIPCLDGIWIDDEEVSIMINTEEYSNMESEENSDEVSHTHDNYFSRSFHDLRSIDLQNENENEDNEMMLHDELTGINKSRQEIVAYKITGDVNIPKGEISWSADLSHTINSEMTTLDGRVYDITQSNEFQNSKIYKAEGIFAQIGYRDIKKRPGKLVTEIEVKEEVVYIYAKLFIEFIC</sequence>
<dbReference type="InterPro" id="IPR036047">
    <property type="entry name" value="F-box-like_dom_sf"/>
</dbReference>
<gene>
    <name evidence="5" type="ORF">LY90DRAFT_512961</name>
</gene>
<name>A0A1Y2B2T5_9FUNG</name>
<dbReference type="EMBL" id="MCOG01000182">
    <property type="protein sequence ID" value="ORY29046.1"/>
    <property type="molecule type" value="Genomic_DNA"/>
</dbReference>
<reference evidence="5 6" key="1">
    <citation type="submission" date="2016-08" db="EMBL/GenBank/DDBJ databases">
        <title>A Parts List for Fungal Cellulosomes Revealed by Comparative Genomics.</title>
        <authorList>
            <consortium name="DOE Joint Genome Institute"/>
            <person name="Haitjema C.H."/>
            <person name="Gilmore S.P."/>
            <person name="Henske J.K."/>
            <person name="Solomon K.V."/>
            <person name="De Groot R."/>
            <person name="Kuo A."/>
            <person name="Mondo S.J."/>
            <person name="Salamov A.A."/>
            <person name="Labutti K."/>
            <person name="Zhao Z."/>
            <person name="Chiniquy J."/>
            <person name="Barry K."/>
            <person name="Brewer H.M."/>
            <person name="Purvine S.O."/>
            <person name="Wright A.T."/>
            <person name="Boxma B."/>
            <person name="Van Alen T."/>
            <person name="Hackstein J.H."/>
            <person name="Baker S.E."/>
            <person name="Grigoriev I.V."/>
            <person name="O'Malley M.A."/>
        </authorList>
    </citation>
    <scope>NUCLEOTIDE SEQUENCE [LARGE SCALE GENOMIC DNA]</scope>
    <source>
        <strain evidence="5 6">G1</strain>
    </source>
</reference>
<dbReference type="InterPro" id="IPR001810">
    <property type="entry name" value="F-box_dom"/>
</dbReference>
<dbReference type="PROSITE" id="PS50181">
    <property type="entry name" value="FBOX"/>
    <property type="match status" value="1"/>
</dbReference>
<evidence type="ECO:0000313" key="6">
    <source>
        <dbReference type="Proteomes" id="UP000193920"/>
    </source>
</evidence>
<proteinExistence type="predicted"/>
<evidence type="ECO:0000256" key="1">
    <source>
        <dbReference type="ARBA" id="ARBA00004906"/>
    </source>
</evidence>
<feature type="region of interest" description="Disordered" evidence="3">
    <location>
        <begin position="358"/>
        <end position="380"/>
    </location>
</feature>
<feature type="compositionally biased region" description="Acidic residues" evidence="3">
    <location>
        <begin position="359"/>
        <end position="374"/>
    </location>
</feature>
<evidence type="ECO:0000259" key="4">
    <source>
        <dbReference type="PROSITE" id="PS50181"/>
    </source>
</evidence>
<comment type="caution">
    <text evidence="5">The sequence shown here is derived from an EMBL/GenBank/DDBJ whole genome shotgun (WGS) entry which is preliminary data.</text>
</comment>
<protein>
    <recommendedName>
        <fullName evidence="4">F-box domain-containing protein</fullName>
    </recommendedName>
</protein>
<dbReference type="Pfam" id="PF12014">
    <property type="entry name" value="Cyclin_D1_bind"/>
    <property type="match status" value="1"/>
</dbReference>
<keyword evidence="2" id="KW-0833">Ubl conjugation pathway</keyword>
<dbReference type="OrthoDB" id="722566at2759"/>
<organism evidence="5 6">
    <name type="scientific">Neocallimastix californiae</name>
    <dbReference type="NCBI Taxonomy" id="1754190"/>
    <lineage>
        <taxon>Eukaryota</taxon>
        <taxon>Fungi</taxon>
        <taxon>Fungi incertae sedis</taxon>
        <taxon>Chytridiomycota</taxon>
        <taxon>Chytridiomycota incertae sedis</taxon>
        <taxon>Neocallimastigomycetes</taxon>
        <taxon>Neocallimastigales</taxon>
        <taxon>Neocallimastigaceae</taxon>
        <taxon>Neocallimastix</taxon>
    </lineage>
</organism>
<dbReference type="Proteomes" id="UP000193920">
    <property type="component" value="Unassembled WGS sequence"/>
</dbReference>
<accession>A0A1Y2B2T5</accession>
<feature type="domain" description="F-box" evidence="4">
    <location>
        <begin position="101"/>
        <end position="147"/>
    </location>
</feature>
<dbReference type="SMART" id="SM00256">
    <property type="entry name" value="FBOX"/>
    <property type="match status" value="1"/>
</dbReference>
<evidence type="ECO:0000313" key="5">
    <source>
        <dbReference type="EMBL" id="ORY29046.1"/>
    </source>
</evidence>
<dbReference type="PANTHER" id="PTHR10706">
    <property type="entry name" value="F-BOX FAMILY PROTEIN"/>
    <property type="match status" value="1"/>
</dbReference>
<dbReference type="SUPFAM" id="SSF81383">
    <property type="entry name" value="F-box domain"/>
    <property type="match status" value="1"/>
</dbReference>
<evidence type="ECO:0000256" key="2">
    <source>
        <dbReference type="ARBA" id="ARBA00022786"/>
    </source>
</evidence>
<dbReference type="InterPro" id="IPR045048">
    <property type="entry name" value="FBXO31/39"/>
</dbReference>
<dbReference type="UniPathway" id="UPA00143"/>
<keyword evidence="6" id="KW-1185">Reference proteome</keyword>
<dbReference type="Gene3D" id="1.20.1280.50">
    <property type="match status" value="1"/>
</dbReference>
<dbReference type="GO" id="GO:0016567">
    <property type="term" value="P:protein ubiquitination"/>
    <property type="evidence" value="ECO:0007669"/>
    <property type="project" value="UniProtKB-UniPathway"/>
</dbReference>
<dbReference type="STRING" id="1754190.A0A1Y2B2T5"/>